<dbReference type="GO" id="GO:0003677">
    <property type="term" value="F:DNA binding"/>
    <property type="evidence" value="ECO:0007669"/>
    <property type="project" value="InterPro"/>
</dbReference>
<dbReference type="Pfam" id="PF01261">
    <property type="entry name" value="AP_endonuc_2"/>
    <property type="match status" value="1"/>
</dbReference>
<feature type="domain" description="Xylose isomerase-like TIM barrel" evidence="8">
    <location>
        <begin position="25"/>
        <end position="279"/>
    </location>
</feature>
<dbReference type="RefSeq" id="WP_184194941.1">
    <property type="nucleotide sequence ID" value="NZ_JACHGW010000002.1"/>
</dbReference>
<keyword evidence="10" id="KW-1185">Reference proteome</keyword>
<keyword evidence="4 7" id="KW-0378">Hydrolase</keyword>
<dbReference type="PROSITE" id="PS00731">
    <property type="entry name" value="AP_NUCLEASE_F2_3"/>
    <property type="match status" value="1"/>
</dbReference>
<dbReference type="EMBL" id="JACHGW010000002">
    <property type="protein sequence ID" value="MBB6050281.1"/>
    <property type="molecule type" value="Genomic_DNA"/>
</dbReference>
<comment type="function">
    <text evidence="7">Endonuclease IV plays a role in DNA repair. It cleaves phosphodiester bonds at apurinic or apyrimidinic (AP) sites, generating a 3'-hydroxyl group and a 5'-terminal sugar phosphate.</text>
</comment>
<keyword evidence="5 7" id="KW-0862">Zinc</keyword>
<proteinExistence type="inferred from homology"/>
<dbReference type="SUPFAM" id="SSF51658">
    <property type="entry name" value="Xylose isomerase-like"/>
    <property type="match status" value="1"/>
</dbReference>
<dbReference type="SMART" id="SM00518">
    <property type="entry name" value="AP2Ec"/>
    <property type="match status" value="1"/>
</dbReference>
<dbReference type="GO" id="GO:0003906">
    <property type="term" value="F:DNA-(apurinic or apyrimidinic site) endonuclease activity"/>
    <property type="evidence" value="ECO:0007669"/>
    <property type="project" value="TreeGrafter"/>
</dbReference>
<dbReference type="HAMAP" id="MF_00152">
    <property type="entry name" value="Nfo"/>
    <property type="match status" value="1"/>
</dbReference>
<feature type="binding site" evidence="7">
    <location>
        <position position="230"/>
    </location>
    <ligand>
        <name>Zn(2+)</name>
        <dbReference type="ChEBI" id="CHEBI:29105"/>
        <label>3</label>
    </ligand>
</feature>
<evidence type="ECO:0000259" key="8">
    <source>
        <dbReference type="Pfam" id="PF01261"/>
    </source>
</evidence>
<gene>
    <name evidence="7" type="primary">nfo</name>
    <name evidence="9" type="ORF">HNQ39_002072</name>
</gene>
<evidence type="ECO:0000313" key="10">
    <source>
        <dbReference type="Proteomes" id="UP000520814"/>
    </source>
</evidence>
<keyword evidence="3 7" id="KW-0227">DNA damage</keyword>
<comment type="cofactor">
    <cofactor evidence="7">
        <name>Zn(2+)</name>
        <dbReference type="ChEBI" id="CHEBI:29105"/>
    </cofactor>
    <text evidence="7">Binds 3 Zn(2+) ions.</text>
</comment>
<dbReference type="PANTHER" id="PTHR21445:SF0">
    <property type="entry name" value="APURINIC-APYRIMIDINIC ENDONUCLEASE"/>
    <property type="match status" value="1"/>
</dbReference>
<evidence type="ECO:0000313" key="9">
    <source>
        <dbReference type="EMBL" id="MBB6050281.1"/>
    </source>
</evidence>
<keyword evidence="7" id="KW-0255">Endonuclease</keyword>
<dbReference type="GO" id="GO:0008081">
    <property type="term" value="F:phosphoric diester hydrolase activity"/>
    <property type="evidence" value="ECO:0007669"/>
    <property type="project" value="TreeGrafter"/>
</dbReference>
<dbReference type="CDD" id="cd00019">
    <property type="entry name" value="AP2Ec"/>
    <property type="match status" value="1"/>
</dbReference>
<dbReference type="Gene3D" id="3.20.20.150">
    <property type="entry name" value="Divalent-metal-dependent TIM barrel enzymes"/>
    <property type="match status" value="1"/>
</dbReference>
<comment type="similarity">
    <text evidence="1 7">Belongs to the AP endonuclease 2 family.</text>
</comment>
<dbReference type="EC" id="3.1.21.2" evidence="7"/>
<evidence type="ECO:0000256" key="1">
    <source>
        <dbReference type="ARBA" id="ARBA00005340"/>
    </source>
</evidence>
<keyword evidence="7" id="KW-0540">Nuclease</keyword>
<evidence type="ECO:0000256" key="3">
    <source>
        <dbReference type="ARBA" id="ARBA00022763"/>
    </source>
</evidence>
<feature type="binding site" evidence="7">
    <location>
        <position position="146"/>
    </location>
    <ligand>
        <name>Zn(2+)</name>
        <dbReference type="ChEBI" id="CHEBI:29105"/>
        <label>1</label>
    </ligand>
</feature>
<dbReference type="InterPro" id="IPR013022">
    <property type="entry name" value="Xyl_isomerase-like_TIM-brl"/>
</dbReference>
<dbReference type="PROSITE" id="PS00729">
    <property type="entry name" value="AP_NUCLEASE_F2_1"/>
    <property type="match status" value="1"/>
</dbReference>
<dbReference type="PANTHER" id="PTHR21445">
    <property type="entry name" value="ENDONUCLEASE IV ENDODEOXYRIBONUCLEASE IV"/>
    <property type="match status" value="1"/>
</dbReference>
<feature type="binding site" evidence="7">
    <location>
        <position position="69"/>
    </location>
    <ligand>
        <name>Zn(2+)</name>
        <dbReference type="ChEBI" id="CHEBI:29105"/>
        <label>1</label>
    </ligand>
</feature>
<keyword evidence="6 7" id="KW-0234">DNA repair</keyword>
<name>A0A7W9W6K5_ARMRO</name>
<feature type="binding site" evidence="7">
    <location>
        <position position="146"/>
    </location>
    <ligand>
        <name>Zn(2+)</name>
        <dbReference type="ChEBI" id="CHEBI:29105"/>
        <label>2</label>
    </ligand>
</feature>
<evidence type="ECO:0000256" key="6">
    <source>
        <dbReference type="ARBA" id="ARBA00023204"/>
    </source>
</evidence>
<comment type="caution">
    <text evidence="9">The sequence shown here is derived from an EMBL/GenBank/DDBJ whole genome shotgun (WGS) entry which is preliminary data.</text>
</comment>
<evidence type="ECO:0000256" key="4">
    <source>
        <dbReference type="ARBA" id="ARBA00022801"/>
    </source>
</evidence>
<accession>A0A7W9W6K5</accession>
<comment type="catalytic activity">
    <reaction evidence="7">
        <text>Endonucleolytic cleavage to 5'-phosphooligonucleotide end-products.</text>
        <dbReference type="EC" id="3.1.21.2"/>
    </reaction>
</comment>
<dbReference type="PROSITE" id="PS51432">
    <property type="entry name" value="AP_NUCLEASE_F2_4"/>
    <property type="match status" value="1"/>
</dbReference>
<feature type="binding site" evidence="7">
    <location>
        <position position="228"/>
    </location>
    <ligand>
        <name>Zn(2+)</name>
        <dbReference type="ChEBI" id="CHEBI:29105"/>
        <label>3</label>
    </ligand>
</feature>
<organism evidence="9 10">
    <name type="scientific">Armatimonas rosea</name>
    <dbReference type="NCBI Taxonomy" id="685828"/>
    <lineage>
        <taxon>Bacteria</taxon>
        <taxon>Bacillati</taxon>
        <taxon>Armatimonadota</taxon>
        <taxon>Armatimonadia</taxon>
        <taxon>Armatimonadales</taxon>
        <taxon>Armatimonadaceae</taxon>
        <taxon>Armatimonas</taxon>
    </lineage>
</organism>
<dbReference type="GO" id="GO:0008270">
    <property type="term" value="F:zinc ion binding"/>
    <property type="evidence" value="ECO:0007669"/>
    <property type="project" value="UniProtKB-UniRule"/>
</dbReference>
<dbReference type="GO" id="GO:0008833">
    <property type="term" value="F:deoxyribonuclease IV (phage-T4-induced) activity"/>
    <property type="evidence" value="ECO:0007669"/>
    <property type="project" value="UniProtKB-UniRule"/>
</dbReference>
<sequence>MPRFLFGAHTGVAGGLHNGLIEGHDIACDTIQIFTSSPRQWAAKALTDEAIALWKVKATETKLAPLIAHDSYLINLASPDPETRQKSLNAFIAELERCEALGLDFLVSHPGAHMGAGEDAGCVQLAASLDTVHQATAGFHVRVALETTAAKGTTLGGVFEHFPAIIDRVAEPERLVVCLDTCHIYDAGYDLVGDPTGVWDRFGATVGFDRLKIIHANDSKFGLASKRDHHAHIGEGTIGDAGFVAFLSDPRLPESLPLIVETPVDDNKGHRENVAKLRALLT</sequence>
<feature type="binding site" evidence="7">
    <location>
        <position position="180"/>
    </location>
    <ligand>
        <name>Zn(2+)</name>
        <dbReference type="ChEBI" id="CHEBI:29105"/>
        <label>2</label>
    </ligand>
</feature>
<dbReference type="InterPro" id="IPR018246">
    <property type="entry name" value="AP_endonuc_F2_Zn_BS"/>
</dbReference>
<protein>
    <recommendedName>
        <fullName evidence="7">Probable endonuclease 4</fullName>
        <ecNumber evidence="7">3.1.21.2</ecNumber>
    </recommendedName>
    <alternativeName>
        <fullName evidence="7">Endodeoxyribonuclease IV</fullName>
    </alternativeName>
    <alternativeName>
        <fullName evidence="7">Endonuclease IV</fullName>
    </alternativeName>
</protein>
<dbReference type="InterPro" id="IPR036237">
    <property type="entry name" value="Xyl_isomerase-like_sf"/>
</dbReference>
<dbReference type="NCBIfam" id="TIGR00587">
    <property type="entry name" value="nfo"/>
    <property type="match status" value="1"/>
</dbReference>
<evidence type="ECO:0000256" key="5">
    <source>
        <dbReference type="ARBA" id="ARBA00022833"/>
    </source>
</evidence>
<feature type="binding site" evidence="7">
    <location>
        <position position="183"/>
    </location>
    <ligand>
        <name>Zn(2+)</name>
        <dbReference type="ChEBI" id="CHEBI:29105"/>
        <label>3</label>
    </ligand>
</feature>
<evidence type="ECO:0000256" key="7">
    <source>
        <dbReference type="HAMAP-Rule" id="MF_00152"/>
    </source>
</evidence>
<dbReference type="FunFam" id="3.20.20.150:FF:000001">
    <property type="entry name" value="Probable endonuclease 4"/>
    <property type="match status" value="1"/>
</dbReference>
<feature type="binding site" evidence="7">
    <location>
        <position position="215"/>
    </location>
    <ligand>
        <name>Zn(2+)</name>
        <dbReference type="ChEBI" id="CHEBI:29105"/>
        <label>2</label>
    </ligand>
</feature>
<dbReference type="Proteomes" id="UP000520814">
    <property type="component" value="Unassembled WGS sequence"/>
</dbReference>
<dbReference type="GO" id="GO:0006284">
    <property type="term" value="P:base-excision repair"/>
    <property type="evidence" value="ECO:0007669"/>
    <property type="project" value="TreeGrafter"/>
</dbReference>
<dbReference type="InterPro" id="IPR001719">
    <property type="entry name" value="AP_endonuc_2"/>
</dbReference>
<keyword evidence="2 7" id="KW-0479">Metal-binding</keyword>
<feature type="binding site" evidence="7">
    <location>
        <position position="261"/>
    </location>
    <ligand>
        <name>Zn(2+)</name>
        <dbReference type="ChEBI" id="CHEBI:29105"/>
        <label>2</label>
    </ligand>
</feature>
<feature type="binding site" evidence="7">
    <location>
        <position position="109"/>
    </location>
    <ligand>
        <name>Zn(2+)</name>
        <dbReference type="ChEBI" id="CHEBI:29105"/>
        <label>1</label>
    </ligand>
</feature>
<dbReference type="AlphaFoldDB" id="A0A7W9W6K5"/>
<reference evidence="9 10" key="1">
    <citation type="submission" date="2020-08" db="EMBL/GenBank/DDBJ databases">
        <title>Genomic Encyclopedia of Type Strains, Phase IV (KMG-IV): sequencing the most valuable type-strain genomes for metagenomic binning, comparative biology and taxonomic classification.</title>
        <authorList>
            <person name="Goeker M."/>
        </authorList>
    </citation>
    <scope>NUCLEOTIDE SEQUENCE [LARGE SCALE GENOMIC DNA]</scope>
    <source>
        <strain evidence="9 10">DSM 23562</strain>
    </source>
</reference>
<evidence type="ECO:0000256" key="2">
    <source>
        <dbReference type="ARBA" id="ARBA00022723"/>
    </source>
</evidence>